<gene>
    <name evidence="2" type="ORF">BDV34DRAFT_190828</name>
</gene>
<proteinExistence type="predicted"/>
<name>A0A5N6DTA8_ASPPA</name>
<dbReference type="AlphaFoldDB" id="A0A5N6DTA8"/>
<keyword evidence="1" id="KW-0812">Transmembrane</keyword>
<dbReference type="VEuPathDB" id="FungiDB:BDV34DRAFT_190828"/>
<accession>A0A5N6DTA8</accession>
<dbReference type="EMBL" id="ML734952">
    <property type="protein sequence ID" value="KAB8208309.1"/>
    <property type="molecule type" value="Genomic_DNA"/>
</dbReference>
<keyword evidence="3" id="KW-1185">Reference proteome</keyword>
<reference evidence="2 3" key="1">
    <citation type="submission" date="2019-04" db="EMBL/GenBank/DDBJ databases">
        <title>Fungal friends and foes A comparative genomics study of 23 Aspergillus species from section Flavi.</title>
        <authorList>
            <consortium name="DOE Joint Genome Institute"/>
            <person name="Kjaerbolling I."/>
            <person name="Vesth T.C."/>
            <person name="Frisvad J.C."/>
            <person name="Nybo J.L."/>
            <person name="Theobald S."/>
            <person name="Kildgaard S."/>
            <person name="Petersen T.I."/>
            <person name="Kuo A."/>
            <person name="Sato A."/>
            <person name="Lyhne E.K."/>
            <person name="Kogle M.E."/>
            <person name="Wiebenga A."/>
            <person name="Kun R.S."/>
            <person name="Lubbers R.J."/>
            <person name="Makela M.R."/>
            <person name="Barry K."/>
            <person name="Chovatia M."/>
            <person name="Clum A."/>
            <person name="Daum C."/>
            <person name="Haridas S."/>
            <person name="He G."/>
            <person name="LaButti K."/>
            <person name="Lipzen A."/>
            <person name="Mondo S."/>
            <person name="Pangilinan J."/>
            <person name="Riley R."/>
            <person name="Salamov A."/>
            <person name="Simmons B.A."/>
            <person name="Magnuson J.K."/>
            <person name="Henrissat B."/>
            <person name="Mortensen U.H."/>
            <person name="Larsen T.O."/>
            <person name="De vries R.P."/>
            <person name="Grigoriev I.V."/>
            <person name="Machida M."/>
            <person name="Baker S.E."/>
            <person name="Andersen M.R."/>
        </authorList>
    </citation>
    <scope>NUCLEOTIDE SEQUENCE [LARGE SCALE GENOMIC DNA]</scope>
    <source>
        <strain evidence="2 3">CBS 117618</strain>
    </source>
</reference>
<organism evidence="2 3">
    <name type="scientific">Aspergillus parasiticus</name>
    <dbReference type="NCBI Taxonomy" id="5067"/>
    <lineage>
        <taxon>Eukaryota</taxon>
        <taxon>Fungi</taxon>
        <taxon>Dikarya</taxon>
        <taxon>Ascomycota</taxon>
        <taxon>Pezizomycotina</taxon>
        <taxon>Eurotiomycetes</taxon>
        <taxon>Eurotiomycetidae</taxon>
        <taxon>Eurotiales</taxon>
        <taxon>Aspergillaceae</taxon>
        <taxon>Aspergillus</taxon>
        <taxon>Aspergillus subgen. Circumdati</taxon>
    </lineage>
</organism>
<protein>
    <submittedName>
        <fullName evidence="2">Uncharacterized protein</fullName>
    </submittedName>
</protein>
<keyword evidence="1" id="KW-0472">Membrane</keyword>
<evidence type="ECO:0000313" key="2">
    <source>
        <dbReference type="EMBL" id="KAB8208309.1"/>
    </source>
</evidence>
<evidence type="ECO:0000313" key="3">
    <source>
        <dbReference type="Proteomes" id="UP000326532"/>
    </source>
</evidence>
<feature type="transmembrane region" description="Helical" evidence="1">
    <location>
        <begin position="35"/>
        <end position="54"/>
    </location>
</feature>
<dbReference type="Proteomes" id="UP000326532">
    <property type="component" value="Unassembled WGS sequence"/>
</dbReference>
<sequence length="59" mass="6340">MPLGGGKEADPPDTIAPLYSCPSADISDWMCSPSVFYPALCLLLTNILFFPVLIHQTAT</sequence>
<keyword evidence="1" id="KW-1133">Transmembrane helix</keyword>
<evidence type="ECO:0000256" key="1">
    <source>
        <dbReference type="SAM" id="Phobius"/>
    </source>
</evidence>